<feature type="transmembrane region" description="Helical" evidence="8">
    <location>
        <begin position="192"/>
        <end position="216"/>
    </location>
</feature>
<dbReference type="PANTHER" id="PTHR10332:SF10">
    <property type="entry name" value="EQUILIBRATIVE NUCLEOSIDE TRANSPORTER 4"/>
    <property type="match status" value="1"/>
</dbReference>
<dbReference type="AlphaFoldDB" id="U6H2V6"/>
<dbReference type="PRINTS" id="PR01130">
    <property type="entry name" value="DERENTRNSPRT"/>
</dbReference>
<keyword evidence="4 8" id="KW-0812">Transmembrane</keyword>
<evidence type="ECO:0000313" key="10">
    <source>
        <dbReference type="Proteomes" id="UP000018201"/>
    </source>
</evidence>
<dbReference type="Proteomes" id="UP000018201">
    <property type="component" value="Unassembled WGS sequence"/>
</dbReference>
<feature type="transmembrane region" description="Helical" evidence="8">
    <location>
        <begin position="123"/>
        <end position="140"/>
    </location>
</feature>
<dbReference type="InterPro" id="IPR002259">
    <property type="entry name" value="Eqnu_transpt"/>
</dbReference>
<feature type="transmembrane region" description="Helical" evidence="8">
    <location>
        <begin position="282"/>
        <end position="302"/>
    </location>
</feature>
<evidence type="ECO:0000313" key="9">
    <source>
        <dbReference type="EMBL" id="CDI86931.1"/>
    </source>
</evidence>
<evidence type="ECO:0000256" key="3">
    <source>
        <dbReference type="ARBA" id="ARBA00022448"/>
    </source>
</evidence>
<evidence type="ECO:0000256" key="1">
    <source>
        <dbReference type="ARBA" id="ARBA00004141"/>
    </source>
</evidence>
<accession>U6H2V6</accession>
<dbReference type="EMBL" id="HG696327">
    <property type="protein sequence ID" value="CDI86931.1"/>
    <property type="molecule type" value="Genomic_DNA"/>
</dbReference>
<gene>
    <name evidence="9" type="ORF">EPH_0074730</name>
</gene>
<keyword evidence="3" id="KW-0813">Transport</keyword>
<feature type="transmembrane region" description="Helical" evidence="8">
    <location>
        <begin position="73"/>
        <end position="91"/>
    </location>
</feature>
<reference evidence="9" key="2">
    <citation type="submission" date="2013-10" db="EMBL/GenBank/DDBJ databases">
        <authorList>
            <person name="Aslett M."/>
        </authorList>
    </citation>
    <scope>NUCLEOTIDE SEQUENCE [LARGE SCALE GENOMIC DNA]</scope>
    <source>
        <strain evidence="9">Houghton</strain>
    </source>
</reference>
<protein>
    <submittedName>
        <fullName evidence="9">Adenosine transporter, putative</fullName>
    </submittedName>
</protein>
<comment type="similarity">
    <text evidence="2">Belongs to the SLC29A/ENT transporter (TC 2.A.57) family.</text>
</comment>
<dbReference type="PANTHER" id="PTHR10332">
    <property type="entry name" value="EQUILIBRATIVE NUCLEOSIDE TRANSPORTER"/>
    <property type="match status" value="1"/>
</dbReference>
<sequence>MAAESGVNGNRPTDTSPKQGEEMTRREHWMAAGGCALSGLMTLIPFQFVAVMLPVLSNHFLDGKQLGNSMLGMYQLVCVIALLIILKIGALHGWLIQGGLLLSLVCMAAFSPAFFYGSVTCRIVLVHIILGLLGACNAALQSAGFARAAILPRNYVGTTSIGQATAGMVAFVVTAILMNGVFDMDSVSDVKWFSSICCGISVVMCIASIVYMHIFLNAKVCVQSVNNVLNGGSDGKNQQDDTPTIAADLEEPKRRQNSASSGTLDESLLPPRPWLTMMRGSFWELLSLFLVFFITFSLFPKVGPVSFNFEGKGPSKMVLLFGMEFVGDFLGRSCLKLPNLHPMFGFLFLSRNATVAASFLRFLFYIPFFLAMKMENTPFINSFAWLMIIQLLLAFTLGWVGTLTLIHCSMSVTRMSEKARMGSLSTIVLSIAIGVGLYVALAF</sequence>
<dbReference type="SUPFAM" id="SSF103473">
    <property type="entry name" value="MFS general substrate transporter"/>
    <property type="match status" value="1"/>
</dbReference>
<reference evidence="9" key="1">
    <citation type="submission" date="2013-10" db="EMBL/GenBank/DDBJ databases">
        <title>Genomic analysis of the causative agents of coccidiosis in chickens.</title>
        <authorList>
            <person name="Reid A.J."/>
            <person name="Blake D."/>
            <person name="Billington K."/>
            <person name="Browne H."/>
            <person name="Dunn M."/>
            <person name="Hung S."/>
            <person name="Kawahara F."/>
            <person name="Miranda-Saavedra D."/>
            <person name="Mourier T."/>
            <person name="Nagra H."/>
            <person name="Otto T.D."/>
            <person name="Rawlings N."/>
            <person name="Sanchez A."/>
            <person name="Sanders M."/>
            <person name="Subramaniam C."/>
            <person name="Tay Y."/>
            <person name="Dear P."/>
            <person name="Doerig C."/>
            <person name="Gruber A."/>
            <person name="Parkinson J."/>
            <person name="Shirley M."/>
            <person name="Wan K.L."/>
            <person name="Berriman M."/>
            <person name="Tomley F."/>
            <person name="Pain A."/>
        </authorList>
    </citation>
    <scope>NUCLEOTIDE SEQUENCE [LARGE SCALE GENOMIC DNA]</scope>
    <source>
        <strain evidence="9">Houghton</strain>
    </source>
</reference>
<dbReference type="GO" id="GO:0005886">
    <property type="term" value="C:plasma membrane"/>
    <property type="evidence" value="ECO:0007669"/>
    <property type="project" value="TreeGrafter"/>
</dbReference>
<organism evidence="9 10">
    <name type="scientific">Eimeria praecox</name>
    <dbReference type="NCBI Taxonomy" id="51316"/>
    <lineage>
        <taxon>Eukaryota</taxon>
        <taxon>Sar</taxon>
        <taxon>Alveolata</taxon>
        <taxon>Apicomplexa</taxon>
        <taxon>Conoidasida</taxon>
        <taxon>Coccidia</taxon>
        <taxon>Eucoccidiorida</taxon>
        <taxon>Eimeriorina</taxon>
        <taxon>Eimeriidae</taxon>
        <taxon>Eimeria</taxon>
    </lineage>
</organism>
<evidence type="ECO:0000256" key="2">
    <source>
        <dbReference type="ARBA" id="ARBA00007965"/>
    </source>
</evidence>
<dbReference type="OrthoDB" id="1856718at2759"/>
<dbReference type="GO" id="GO:0005337">
    <property type="term" value="F:nucleoside transmembrane transporter activity"/>
    <property type="evidence" value="ECO:0007669"/>
    <property type="project" value="InterPro"/>
</dbReference>
<feature type="transmembrane region" description="Helical" evidence="8">
    <location>
        <begin position="98"/>
        <end position="117"/>
    </location>
</feature>
<proteinExistence type="inferred from homology"/>
<evidence type="ECO:0000256" key="4">
    <source>
        <dbReference type="ARBA" id="ARBA00022692"/>
    </source>
</evidence>
<keyword evidence="5 8" id="KW-1133">Transmembrane helix</keyword>
<feature type="compositionally biased region" description="Polar residues" evidence="7">
    <location>
        <begin position="7"/>
        <end position="18"/>
    </location>
</feature>
<evidence type="ECO:0000256" key="7">
    <source>
        <dbReference type="SAM" id="MobiDB-lite"/>
    </source>
</evidence>
<evidence type="ECO:0000256" key="5">
    <source>
        <dbReference type="ARBA" id="ARBA00022989"/>
    </source>
</evidence>
<feature type="transmembrane region" description="Helical" evidence="8">
    <location>
        <begin position="29"/>
        <end position="53"/>
    </location>
</feature>
<evidence type="ECO:0000256" key="6">
    <source>
        <dbReference type="ARBA" id="ARBA00023136"/>
    </source>
</evidence>
<evidence type="ECO:0000256" key="8">
    <source>
        <dbReference type="SAM" id="Phobius"/>
    </source>
</evidence>
<dbReference type="VEuPathDB" id="ToxoDB:EPH_0074730"/>
<comment type="subcellular location">
    <subcellularLocation>
        <location evidence="1">Membrane</location>
        <topology evidence="1">Multi-pass membrane protein</topology>
    </subcellularLocation>
</comment>
<feature type="transmembrane region" description="Helical" evidence="8">
    <location>
        <begin position="421"/>
        <end position="441"/>
    </location>
</feature>
<dbReference type="Pfam" id="PF01733">
    <property type="entry name" value="Nucleoside_tran"/>
    <property type="match status" value="1"/>
</dbReference>
<feature type="transmembrane region" description="Helical" evidence="8">
    <location>
        <begin position="384"/>
        <end position="409"/>
    </location>
</feature>
<feature type="transmembrane region" description="Helical" evidence="8">
    <location>
        <begin position="343"/>
        <end position="364"/>
    </location>
</feature>
<name>U6H2V6_9EIME</name>
<feature type="region of interest" description="Disordered" evidence="7">
    <location>
        <begin position="232"/>
        <end position="265"/>
    </location>
</feature>
<keyword evidence="10" id="KW-1185">Reference proteome</keyword>
<feature type="transmembrane region" description="Helical" evidence="8">
    <location>
        <begin position="161"/>
        <end position="180"/>
    </location>
</feature>
<dbReference type="InterPro" id="IPR036259">
    <property type="entry name" value="MFS_trans_sf"/>
</dbReference>
<feature type="region of interest" description="Disordered" evidence="7">
    <location>
        <begin position="1"/>
        <end position="23"/>
    </location>
</feature>
<keyword evidence="6 8" id="KW-0472">Membrane</keyword>